<dbReference type="KEGG" id="fek:C1H87_18955"/>
<name>A0A2K9PUF6_9FLAO</name>
<keyword evidence="1" id="KW-0472">Membrane</keyword>
<dbReference type="OrthoDB" id="649666at2"/>
<feature type="domain" description="Protein FecR C-terminal" evidence="3">
    <location>
        <begin position="319"/>
        <end position="388"/>
    </location>
</feature>
<dbReference type="Proteomes" id="UP000235826">
    <property type="component" value="Chromosome"/>
</dbReference>
<keyword evidence="1" id="KW-1133">Transmembrane helix</keyword>
<sequence>MTQKIDNLIVKYITKSATAEDLDLLSEWIKDPENKKEFKDYVQTHYAITYNLENIDPEETIAYLLKRIQKEKSISYRLINQPVVRYIAAASVVLFITMGIWFTRTNTVISSDVIEPIIVNNQIEAGTNKAVLILEDGSNIILHKDRPYNGEHVSSNNEELVYNNNATNVAEVVYNVLSVPRGGQFSVKLSDGTKVWLNSESRLKYPKSFIEGQDRDVELVYGEAYFDVSPSTDHNGATFKVHMQNQEVEVLGTEFNIKAYQDETNIYTTLVEGKVAVTTNDKNEILKPGEQSNLNIETKVVQINTIDIFREIAWKDGVFSFKGKKLKDIMTVLSRWYDMEVVYENKSLENKRFNGTLYKNQKIYDIVNSMKETNVINTYEIRNNTLIIK</sequence>
<dbReference type="PANTHER" id="PTHR30273:SF2">
    <property type="entry name" value="PROTEIN FECR"/>
    <property type="match status" value="1"/>
</dbReference>
<dbReference type="GO" id="GO:0016989">
    <property type="term" value="F:sigma factor antagonist activity"/>
    <property type="evidence" value="ECO:0007669"/>
    <property type="project" value="TreeGrafter"/>
</dbReference>
<evidence type="ECO:0008006" key="6">
    <source>
        <dbReference type="Google" id="ProtNLM"/>
    </source>
</evidence>
<dbReference type="Gene3D" id="2.60.120.1440">
    <property type="match status" value="1"/>
</dbReference>
<evidence type="ECO:0000259" key="3">
    <source>
        <dbReference type="Pfam" id="PF16344"/>
    </source>
</evidence>
<protein>
    <recommendedName>
        <fullName evidence="6">Anti-sigma factor</fullName>
    </recommendedName>
</protein>
<dbReference type="PANTHER" id="PTHR30273">
    <property type="entry name" value="PERIPLASMIC SIGNAL SENSOR AND SIGMA FACTOR ACTIVATOR FECR-RELATED"/>
    <property type="match status" value="1"/>
</dbReference>
<keyword evidence="5" id="KW-1185">Reference proteome</keyword>
<evidence type="ECO:0000313" key="5">
    <source>
        <dbReference type="Proteomes" id="UP000235826"/>
    </source>
</evidence>
<evidence type="ECO:0000259" key="2">
    <source>
        <dbReference type="Pfam" id="PF04773"/>
    </source>
</evidence>
<dbReference type="AlphaFoldDB" id="A0A2K9PUF6"/>
<keyword evidence="1" id="KW-0812">Transmembrane</keyword>
<evidence type="ECO:0000256" key="1">
    <source>
        <dbReference type="SAM" id="Phobius"/>
    </source>
</evidence>
<evidence type="ECO:0000313" key="4">
    <source>
        <dbReference type="EMBL" id="AUP80679.1"/>
    </source>
</evidence>
<feature type="transmembrane region" description="Helical" evidence="1">
    <location>
        <begin position="83"/>
        <end position="102"/>
    </location>
</feature>
<dbReference type="RefSeq" id="WP_102757325.1">
    <property type="nucleotide sequence ID" value="NZ_CP025791.1"/>
</dbReference>
<organism evidence="4 5">
    <name type="scientific">Flavivirga eckloniae</name>
    <dbReference type="NCBI Taxonomy" id="1803846"/>
    <lineage>
        <taxon>Bacteria</taxon>
        <taxon>Pseudomonadati</taxon>
        <taxon>Bacteroidota</taxon>
        <taxon>Flavobacteriia</taxon>
        <taxon>Flavobacteriales</taxon>
        <taxon>Flavobacteriaceae</taxon>
        <taxon>Flavivirga</taxon>
    </lineage>
</organism>
<gene>
    <name evidence="4" type="ORF">C1H87_18955</name>
</gene>
<reference evidence="4 5" key="1">
    <citation type="submission" date="2018-01" db="EMBL/GenBank/DDBJ databases">
        <title>Complete genome sequence of Flavivirga eckloniae ECD14 isolated from seaweed Ecklonia cava.</title>
        <authorList>
            <person name="Lee J.H."/>
            <person name="Baik K.S."/>
            <person name="Seong C.N."/>
        </authorList>
    </citation>
    <scope>NUCLEOTIDE SEQUENCE [LARGE SCALE GENOMIC DNA]</scope>
    <source>
        <strain evidence="4 5">ECD14</strain>
    </source>
</reference>
<dbReference type="InterPro" id="IPR006860">
    <property type="entry name" value="FecR"/>
</dbReference>
<proteinExistence type="predicted"/>
<dbReference type="Pfam" id="PF04773">
    <property type="entry name" value="FecR"/>
    <property type="match status" value="1"/>
</dbReference>
<accession>A0A2K9PUF6</accession>
<dbReference type="Gene3D" id="3.55.50.30">
    <property type="match status" value="1"/>
</dbReference>
<dbReference type="EMBL" id="CP025791">
    <property type="protein sequence ID" value="AUP80679.1"/>
    <property type="molecule type" value="Genomic_DNA"/>
</dbReference>
<feature type="domain" description="FecR protein" evidence="2">
    <location>
        <begin position="177"/>
        <end position="275"/>
    </location>
</feature>
<dbReference type="InterPro" id="IPR032508">
    <property type="entry name" value="FecR_C"/>
</dbReference>
<dbReference type="InterPro" id="IPR012373">
    <property type="entry name" value="Ferrdict_sens_TM"/>
</dbReference>
<dbReference type="Pfam" id="PF16344">
    <property type="entry name" value="FecR_C"/>
    <property type="match status" value="1"/>
</dbReference>